<dbReference type="Proteomes" id="UP001501578">
    <property type="component" value="Unassembled WGS sequence"/>
</dbReference>
<evidence type="ECO:0008006" key="5">
    <source>
        <dbReference type="Google" id="ProtNLM"/>
    </source>
</evidence>
<evidence type="ECO:0000313" key="4">
    <source>
        <dbReference type="Proteomes" id="UP001501578"/>
    </source>
</evidence>
<feature type="transmembrane region" description="Helical" evidence="2">
    <location>
        <begin position="66"/>
        <end position="91"/>
    </location>
</feature>
<keyword evidence="2" id="KW-1133">Transmembrane helix</keyword>
<name>A0ABP4BMM2_9ACTN</name>
<keyword evidence="2" id="KW-0472">Membrane</keyword>
<feature type="transmembrane region" description="Helical" evidence="2">
    <location>
        <begin position="191"/>
        <end position="211"/>
    </location>
</feature>
<reference evidence="4" key="1">
    <citation type="journal article" date="2019" name="Int. J. Syst. Evol. Microbiol.">
        <title>The Global Catalogue of Microorganisms (GCM) 10K type strain sequencing project: providing services to taxonomists for standard genome sequencing and annotation.</title>
        <authorList>
            <consortium name="The Broad Institute Genomics Platform"/>
            <consortium name="The Broad Institute Genome Sequencing Center for Infectious Disease"/>
            <person name="Wu L."/>
            <person name="Ma J."/>
        </authorList>
    </citation>
    <scope>NUCLEOTIDE SEQUENCE [LARGE SCALE GENOMIC DNA]</scope>
    <source>
        <strain evidence="4">JCM 11136</strain>
    </source>
</reference>
<evidence type="ECO:0000256" key="2">
    <source>
        <dbReference type="SAM" id="Phobius"/>
    </source>
</evidence>
<sequence length="315" mass="32508">MAAMLPYLTIKLLWLVGVPVGLPDAALLEDGSLFAANAVTFAMEAVAFVLALAFGTRWGMRLPAWLILPPIWFGIGLLSVLLVIMAVAVPFGGSSIFPADGPIAQWVMICVYGGFSVQAVALGAGLVLYVRDRWPALFAPVTPPGDALQLVLARGCLLAALPLGAVKLYWGFGGTAGLPEAVTAITRLPGYVSYAVEGAFLVMGAVALLVLARGGRGPMWRPLAAAWLGSGAAFAWGAWDTAMRLTTVPVGLGGSPILTPVSDLVDLGAMVVGLTLALTALFRLASAVGGVQPAQDAPEGVEGEGDRQPAHHGHH</sequence>
<keyword evidence="4" id="KW-1185">Reference proteome</keyword>
<organism evidence="3 4">
    <name type="scientific">Nonomuraea longicatena</name>
    <dbReference type="NCBI Taxonomy" id="83682"/>
    <lineage>
        <taxon>Bacteria</taxon>
        <taxon>Bacillati</taxon>
        <taxon>Actinomycetota</taxon>
        <taxon>Actinomycetes</taxon>
        <taxon>Streptosporangiales</taxon>
        <taxon>Streptosporangiaceae</taxon>
        <taxon>Nonomuraea</taxon>
    </lineage>
</organism>
<feature type="region of interest" description="Disordered" evidence="1">
    <location>
        <begin position="293"/>
        <end position="315"/>
    </location>
</feature>
<dbReference type="EMBL" id="BAAAHQ010000053">
    <property type="protein sequence ID" value="GAA0952043.1"/>
    <property type="molecule type" value="Genomic_DNA"/>
</dbReference>
<feature type="transmembrane region" description="Helical" evidence="2">
    <location>
        <begin position="151"/>
        <end position="171"/>
    </location>
</feature>
<feature type="transmembrane region" description="Helical" evidence="2">
    <location>
        <begin position="103"/>
        <end position="130"/>
    </location>
</feature>
<accession>A0ABP4BMM2</accession>
<proteinExistence type="predicted"/>
<evidence type="ECO:0000256" key="1">
    <source>
        <dbReference type="SAM" id="MobiDB-lite"/>
    </source>
</evidence>
<protein>
    <recommendedName>
        <fullName evidence="5">Prolipoprotein signal peptidase</fullName>
    </recommendedName>
</protein>
<evidence type="ECO:0000313" key="3">
    <source>
        <dbReference type="EMBL" id="GAA0952043.1"/>
    </source>
</evidence>
<keyword evidence="2" id="KW-0812">Transmembrane</keyword>
<gene>
    <name evidence="3" type="ORF">GCM10009560_73350</name>
</gene>
<feature type="transmembrane region" description="Helical" evidence="2">
    <location>
        <begin position="223"/>
        <end position="239"/>
    </location>
</feature>
<feature type="transmembrane region" description="Helical" evidence="2">
    <location>
        <begin position="267"/>
        <end position="285"/>
    </location>
</feature>
<feature type="transmembrane region" description="Helical" evidence="2">
    <location>
        <begin position="33"/>
        <end position="54"/>
    </location>
</feature>
<comment type="caution">
    <text evidence="3">The sequence shown here is derived from an EMBL/GenBank/DDBJ whole genome shotgun (WGS) entry which is preliminary data.</text>
</comment>